<sequence>MLIDTSYGLTDMPQAIRKITALPLLVVNTHGHIDHTHGNHLFDTVFLSHLDNEVFERHNDAQAVFELFKKMIPIPLRPFNWLLWPALKRRIKYSPPVHQPLPKEGYLNWADAGCGLLKRLDIRWDASLYWTKRSGGYSQATLIVLAACCCISRNPPMWKHSEIPSASCVILETYKQACDRAIMDCEFKEDRRDGKKA</sequence>
<dbReference type="SUPFAM" id="SSF56281">
    <property type="entry name" value="Metallo-hydrolase/oxidoreductase"/>
    <property type="match status" value="1"/>
</dbReference>
<dbReference type="EMBL" id="CP068595">
    <property type="protein sequence ID" value="QQZ61224.1"/>
    <property type="molecule type" value="Genomic_DNA"/>
</dbReference>
<gene>
    <name evidence="1" type="ORF">JI735_33465</name>
</gene>
<proteinExistence type="predicted"/>
<organism evidence="1 2">
    <name type="scientific">Paenibacillus sonchi</name>
    <dbReference type="NCBI Taxonomy" id="373687"/>
    <lineage>
        <taxon>Bacteria</taxon>
        <taxon>Bacillati</taxon>
        <taxon>Bacillota</taxon>
        <taxon>Bacilli</taxon>
        <taxon>Bacillales</taxon>
        <taxon>Paenibacillaceae</taxon>
        <taxon>Paenibacillus</taxon>
        <taxon>Paenibacillus sonchi group</taxon>
    </lineage>
</organism>
<dbReference type="InterPro" id="IPR036866">
    <property type="entry name" value="RibonucZ/Hydroxyglut_hydro"/>
</dbReference>
<reference evidence="1 2" key="1">
    <citation type="submission" date="2021-01" db="EMBL/GenBank/DDBJ databases">
        <title>Whole genome sequence of Paenibacillus sonchi LMG 24727 for comparative genomics.</title>
        <authorList>
            <person name="Lee G."/>
            <person name="Kim M.-J."/>
            <person name="Lim K."/>
            <person name="Shin J.-H."/>
        </authorList>
    </citation>
    <scope>NUCLEOTIDE SEQUENCE [LARGE SCALE GENOMIC DNA]</scope>
    <source>
        <strain evidence="1 2">LMG 24727</strain>
    </source>
</reference>
<dbReference type="Proteomes" id="UP000595841">
    <property type="component" value="Chromosome"/>
</dbReference>
<keyword evidence="2" id="KW-1185">Reference proteome</keyword>
<accession>A0A974SDA7</accession>
<evidence type="ECO:0000313" key="2">
    <source>
        <dbReference type="Proteomes" id="UP000595841"/>
    </source>
</evidence>
<dbReference type="AlphaFoldDB" id="A0A974SDA7"/>
<protein>
    <recommendedName>
        <fullName evidence="3">Metallo-beta-lactamase domain-containing protein</fullName>
    </recommendedName>
</protein>
<dbReference type="KEGG" id="pson:JI735_33465"/>
<name>A0A974SDA7_9BACL</name>
<evidence type="ECO:0008006" key="3">
    <source>
        <dbReference type="Google" id="ProtNLM"/>
    </source>
</evidence>
<evidence type="ECO:0000313" key="1">
    <source>
        <dbReference type="EMBL" id="QQZ61224.1"/>
    </source>
</evidence>
<dbReference type="Gene3D" id="3.60.15.10">
    <property type="entry name" value="Ribonuclease Z/Hydroxyacylglutathione hydrolase-like"/>
    <property type="match status" value="1"/>
</dbReference>